<reference evidence="2 3" key="1">
    <citation type="submission" date="2021-01" db="EMBL/GenBank/DDBJ databases">
        <title>Chromosome-level genome assembly of a human fungal pathogen reveals clustering of transcriptionally co-regulated genes.</title>
        <authorList>
            <person name="Voorhies M."/>
            <person name="Cohen S."/>
            <person name="Shea T.P."/>
            <person name="Petrus S."/>
            <person name="Munoz J.F."/>
            <person name="Poplawski S."/>
            <person name="Goldman W.E."/>
            <person name="Michael T."/>
            <person name="Cuomo C.A."/>
            <person name="Sil A."/>
            <person name="Beyhan S."/>
        </authorList>
    </citation>
    <scope>NUCLEOTIDE SEQUENCE [LARGE SCALE GENOMIC DNA]</scope>
    <source>
        <strain evidence="2 3">G184AR</strain>
    </source>
</reference>
<dbReference type="AlphaFoldDB" id="A0A8H7Z418"/>
<feature type="transmembrane region" description="Helical" evidence="1">
    <location>
        <begin position="31"/>
        <end position="52"/>
    </location>
</feature>
<organism evidence="2 3">
    <name type="scientific">Ajellomyces capsulatus</name>
    <name type="common">Darling's disease fungus</name>
    <name type="synonym">Histoplasma capsulatum</name>
    <dbReference type="NCBI Taxonomy" id="5037"/>
    <lineage>
        <taxon>Eukaryota</taxon>
        <taxon>Fungi</taxon>
        <taxon>Dikarya</taxon>
        <taxon>Ascomycota</taxon>
        <taxon>Pezizomycotina</taxon>
        <taxon>Eurotiomycetes</taxon>
        <taxon>Eurotiomycetidae</taxon>
        <taxon>Onygenales</taxon>
        <taxon>Ajellomycetaceae</taxon>
        <taxon>Histoplasma</taxon>
    </lineage>
</organism>
<evidence type="ECO:0000313" key="3">
    <source>
        <dbReference type="Proteomes" id="UP000670092"/>
    </source>
</evidence>
<comment type="caution">
    <text evidence="2">The sequence shown here is derived from an EMBL/GenBank/DDBJ whole genome shotgun (WGS) entry which is preliminary data.</text>
</comment>
<keyword evidence="1" id="KW-0472">Membrane</keyword>
<sequence>MLQYGHSAISIQTMNLLLAASFSYRHHPCLFLFALRCSAAIFLSFFFLSFFLPPKPPQPLTTRTRNKTNIFKSSSNPLLDLTPLITQITRQRETRENKLLPPFLLFPFSPFSFSFSLFFSVPSEKGIQKKQEGKVR</sequence>
<evidence type="ECO:0000256" key="1">
    <source>
        <dbReference type="SAM" id="Phobius"/>
    </source>
</evidence>
<accession>A0A8H7Z418</accession>
<keyword evidence="1" id="KW-1133">Transmembrane helix</keyword>
<name>A0A8H7Z418_AJECA</name>
<dbReference type="VEuPathDB" id="FungiDB:I7I52_01866"/>
<keyword evidence="1" id="KW-0812">Transmembrane</keyword>
<gene>
    <name evidence="2" type="ORF">I7I52_01866</name>
</gene>
<protein>
    <recommendedName>
        <fullName evidence="4">Transmembrane protein</fullName>
    </recommendedName>
</protein>
<feature type="transmembrane region" description="Helical" evidence="1">
    <location>
        <begin position="99"/>
        <end position="121"/>
    </location>
</feature>
<evidence type="ECO:0000313" key="2">
    <source>
        <dbReference type="EMBL" id="KAG5303759.1"/>
    </source>
</evidence>
<evidence type="ECO:0008006" key="4">
    <source>
        <dbReference type="Google" id="ProtNLM"/>
    </source>
</evidence>
<dbReference type="Proteomes" id="UP000670092">
    <property type="component" value="Unassembled WGS sequence"/>
</dbReference>
<proteinExistence type="predicted"/>
<dbReference type="EMBL" id="JAEVHI010000001">
    <property type="protein sequence ID" value="KAG5303759.1"/>
    <property type="molecule type" value="Genomic_DNA"/>
</dbReference>